<dbReference type="HOGENOM" id="CLU_1425638_0_0_5"/>
<dbReference type="AlphaFoldDB" id="A0A077AY03"/>
<reference evidence="1 2" key="1">
    <citation type="submission" date="2014-07" db="EMBL/GenBank/DDBJ databases">
        <title>Comparative genomic insights into amoeba endosymbionts belonging to the families of Holosporaceae and Candidatus Midichloriaceae within Rickettsiales.</title>
        <authorList>
            <person name="Wang Z."/>
            <person name="Wu M."/>
        </authorList>
    </citation>
    <scope>NUCLEOTIDE SEQUENCE [LARGE SCALE GENOMIC DNA]</scope>
    <source>
        <strain evidence="1">PRA3</strain>
    </source>
</reference>
<dbReference type="KEGG" id="paca:ID47_06830"/>
<dbReference type="STRING" id="91604.ID47_06830"/>
<proteinExistence type="predicted"/>
<keyword evidence="2" id="KW-1185">Reference proteome</keyword>
<sequence>MIPNQVEDRPGVARSPEESAYQREIPALWPGIESLFPGKWNATRKLELIRATACYLEIPALRPGIESLFPSNRRATRKLELIRTTACRLEIPALRPGMKSLFPDKCKELIRTTACYLEIPAGSSAGNREPLSGQVQRDPETRTYKDYRLLSRDPGWFFGRKEETRRERWDTLPTPLLDKNNFFIIFIVDF</sequence>
<dbReference type="Proteomes" id="UP000028926">
    <property type="component" value="Chromosome"/>
</dbReference>
<name>A0A077AY03_9PROT</name>
<evidence type="ECO:0000313" key="1">
    <source>
        <dbReference type="EMBL" id="AIK96518.1"/>
    </source>
</evidence>
<accession>A0A077AY03</accession>
<evidence type="ECO:0000313" key="2">
    <source>
        <dbReference type="Proteomes" id="UP000028926"/>
    </source>
</evidence>
<organism evidence="1 2">
    <name type="scientific">Candidatus Odyssella acanthamoebae</name>
    <dbReference type="NCBI Taxonomy" id="91604"/>
    <lineage>
        <taxon>Bacteria</taxon>
        <taxon>Pseudomonadati</taxon>
        <taxon>Pseudomonadota</taxon>
        <taxon>Alphaproteobacteria</taxon>
        <taxon>Holosporales</taxon>
        <taxon>Candidatus Paracaedibacteraceae</taxon>
        <taxon>Candidatus Odyssella</taxon>
    </lineage>
</organism>
<gene>
    <name evidence="1" type="ORF">ID47_06830</name>
</gene>
<protein>
    <submittedName>
        <fullName evidence="1">Uncharacterized protein</fullName>
    </submittedName>
</protein>
<dbReference type="EMBL" id="CP008941">
    <property type="protein sequence ID" value="AIK96518.1"/>
    <property type="molecule type" value="Genomic_DNA"/>
</dbReference>